<feature type="transmembrane region" description="Helical" evidence="13">
    <location>
        <begin position="12"/>
        <end position="31"/>
    </location>
</feature>
<keyword evidence="11" id="KW-0109">Calcium transport</keyword>
<evidence type="ECO:0000256" key="9">
    <source>
        <dbReference type="ARBA" id="ARBA00023180"/>
    </source>
</evidence>
<feature type="transmembrane region" description="Helical" evidence="13">
    <location>
        <begin position="853"/>
        <end position="883"/>
    </location>
</feature>
<feature type="coiled-coil region" evidence="12">
    <location>
        <begin position="224"/>
        <end position="263"/>
    </location>
</feature>
<dbReference type="InterPro" id="IPR002077">
    <property type="entry name" value="VDCCAlpha1"/>
</dbReference>
<dbReference type="Gramene" id="ABO95557">
    <property type="protein sequence ID" value="ABO95557"/>
    <property type="gene ID" value="OSTLU_45407"/>
</dbReference>
<sequence>MFVKHKYFENGITSAIVVNTIILAVHFRGMGSEMETAVNNLNYLLLSVFVFELVMKVLAFGILGYSKDRYNLFDATVVTAGLIELAYRNSSLAVARAFRLLRVMRTTRLITRNKNMRRLIDTTMESFSAILNFCGVLFVFVFVFTVLGMQLFGGRDEFWDARPNFNTFGDSFLSVFEILTGSHWYKLMLVAMSGSYGAPAALFFICWSFIGSFVLLNLIAAMLIDTFSRTMRAKELELERLREEKKETERREAEAKRQREINTLLEGNNDDEMDKVETKIDKSSKKNIAEEDWLRNAGATKDEICMMYPSLGFIKPRRPMRRLLFMLIKHPAFEALMLVLIVFSCIQLALDAPTVHPESDLASVLKAADVSFTLIFLGEAIIKVIAMGFVMHPGAYLRSPANCFDFFIVIVSLAVETMSASALKSMRSFRLFRALRPLRLLNRVKSMQIVVATLLHVLPDLGSVMLLGLFQFLIFAILGSQLFAGKFDYCNDPTVSGMHACVGTFVDEKGAHVTRRWLNPPLNFDNTLLALLSLFVIVTRDGWLSVAFQGMDSTDTDLQPSLNNSGWTAIYFLSFIVILSFVWLSMIVALVCESYKKACVLSNSTQTLNAEQQEWAEVLRMKKHDAELKILDDDTTGAPRFFIRKSAYSLATNPRFEAFIVGCIIANTITMASYHDGQPKAYAEIQRAANVFFSWIFLLELSLKMVALFPKRYFSERWNVFDFIIVVASIPDLAGVDFAGTTVLRVIRLGRALRLFKQAKGLRTVFNTLLSSFESAFNVVFLIFMLMFVYAVLGMNLFGDYETTYPSGRVENFRNFGASLMVLLRVITRDNWKRIMFDTMKCEYNVDGVAANCSYIFVPALFFTSFILLGAYVLLSLIIASILDKFTENAVNEGLLSTANIFVTVRRKLLLDTFSTKLKMKLDSFKVKKPTRGARKKK</sequence>
<keyword evidence="16" id="KW-1185">Reference proteome</keyword>
<dbReference type="GeneID" id="5001440"/>
<dbReference type="eggNOG" id="KOG2301">
    <property type="taxonomic scope" value="Eukaryota"/>
</dbReference>
<dbReference type="InterPro" id="IPR043203">
    <property type="entry name" value="VGCC_Ca_Na"/>
</dbReference>
<evidence type="ECO:0000313" key="16">
    <source>
        <dbReference type="Proteomes" id="UP000001568"/>
    </source>
</evidence>
<keyword evidence="6 13" id="KW-1133">Transmembrane helix</keyword>
<dbReference type="SUPFAM" id="SSF81324">
    <property type="entry name" value="Voltage-gated potassium channels"/>
    <property type="match status" value="3"/>
</dbReference>
<feature type="transmembrane region" description="Helical" evidence="13">
    <location>
        <begin position="43"/>
        <end position="65"/>
    </location>
</feature>
<keyword evidence="4" id="KW-0677">Repeat</keyword>
<dbReference type="Gene3D" id="1.10.287.70">
    <property type="match status" value="3"/>
</dbReference>
<accession>A4RW52</accession>
<keyword evidence="12" id="KW-0175">Coiled coil</keyword>
<keyword evidence="11" id="KW-0107">Calcium channel</keyword>
<keyword evidence="10" id="KW-0407">Ion channel</keyword>
<dbReference type="InterPro" id="IPR005821">
    <property type="entry name" value="Ion_trans_dom"/>
</dbReference>
<dbReference type="RefSeq" id="XP_001417264.1">
    <property type="nucleotide sequence ID" value="XM_001417227.1"/>
</dbReference>
<evidence type="ECO:0000256" key="8">
    <source>
        <dbReference type="ARBA" id="ARBA00023136"/>
    </source>
</evidence>
<evidence type="ECO:0000256" key="1">
    <source>
        <dbReference type="ARBA" id="ARBA00004141"/>
    </source>
</evidence>
<feature type="transmembrane region" description="Helical" evidence="13">
    <location>
        <begin position="196"/>
        <end position="224"/>
    </location>
</feature>
<dbReference type="OMA" id="REICECT"/>
<dbReference type="Proteomes" id="UP000001568">
    <property type="component" value="Chromosome 4"/>
</dbReference>
<dbReference type="HOGENOM" id="CLU_295726_0_0_1"/>
<evidence type="ECO:0000256" key="4">
    <source>
        <dbReference type="ARBA" id="ARBA00022737"/>
    </source>
</evidence>
<dbReference type="FunFam" id="1.10.287.70:FF:000117">
    <property type="entry name" value="Voltage-gated Ca2+ channel, alpha subunit"/>
    <property type="match status" value="1"/>
</dbReference>
<feature type="transmembrane region" description="Helical" evidence="13">
    <location>
        <begin position="403"/>
        <end position="423"/>
    </location>
</feature>
<keyword evidence="5 11" id="KW-0851">Voltage-gated channel</keyword>
<evidence type="ECO:0000256" key="7">
    <source>
        <dbReference type="ARBA" id="ARBA00023065"/>
    </source>
</evidence>
<evidence type="ECO:0000256" key="6">
    <source>
        <dbReference type="ARBA" id="ARBA00022989"/>
    </source>
</evidence>
<dbReference type="STRING" id="436017.A4RW52"/>
<protein>
    <submittedName>
        <fullName evidence="15">VIC family transporter: calcium ion channel</fullName>
    </submittedName>
</protein>
<keyword evidence="8 13" id="KW-0472">Membrane</keyword>
<feature type="transmembrane region" description="Helical" evidence="13">
    <location>
        <begin position="528"/>
        <end position="548"/>
    </location>
</feature>
<keyword evidence="2" id="KW-0813">Transport</keyword>
<comment type="similarity">
    <text evidence="11">Belongs to the calcium channel alpha-1 subunit (TC 1.A.1.11) family.</text>
</comment>
<dbReference type="PANTHER" id="PTHR10037">
    <property type="entry name" value="VOLTAGE-GATED CATION CHANNEL CALCIUM AND SODIUM"/>
    <property type="match status" value="1"/>
</dbReference>
<dbReference type="GO" id="GO:0001518">
    <property type="term" value="C:voltage-gated sodium channel complex"/>
    <property type="evidence" value="ECO:0007669"/>
    <property type="project" value="TreeGrafter"/>
</dbReference>
<dbReference type="PRINTS" id="PR00167">
    <property type="entry name" value="CACHANNEL"/>
</dbReference>
<comment type="subcellular location">
    <subcellularLocation>
        <location evidence="1 11">Membrane</location>
        <topology evidence="1 11">Multi-pass membrane protein</topology>
    </subcellularLocation>
</comment>
<dbReference type="InterPro" id="IPR027359">
    <property type="entry name" value="Volt_channel_dom_sf"/>
</dbReference>
<dbReference type="FunFam" id="1.20.120.350:FF:000009">
    <property type="entry name" value="Voltage-dependent T-type calcium channel subunit alpha"/>
    <property type="match status" value="1"/>
</dbReference>
<gene>
    <name evidence="15" type="ORF">OSTLU_45407</name>
</gene>
<dbReference type="KEGG" id="olu:OSTLU_45407"/>
<feature type="transmembrane region" description="Helical" evidence="13">
    <location>
        <begin position="126"/>
        <end position="152"/>
    </location>
</feature>
<feature type="domain" description="Ion transport" evidence="14">
    <location>
        <begin position="5"/>
        <end position="232"/>
    </location>
</feature>
<keyword evidence="11" id="KW-0106">Calcium</keyword>
<evidence type="ECO:0000256" key="12">
    <source>
        <dbReference type="SAM" id="Coils"/>
    </source>
</evidence>
<organism evidence="15 16">
    <name type="scientific">Ostreococcus lucimarinus (strain CCE9901)</name>
    <dbReference type="NCBI Taxonomy" id="436017"/>
    <lineage>
        <taxon>Eukaryota</taxon>
        <taxon>Viridiplantae</taxon>
        <taxon>Chlorophyta</taxon>
        <taxon>Mamiellophyceae</taxon>
        <taxon>Mamiellales</taxon>
        <taxon>Bathycoccaceae</taxon>
        <taxon>Ostreococcus</taxon>
    </lineage>
</organism>
<dbReference type="Pfam" id="PF00520">
    <property type="entry name" value="Ion_trans"/>
    <property type="match status" value="3"/>
</dbReference>
<feature type="transmembrane region" description="Helical" evidence="13">
    <location>
        <begin position="464"/>
        <end position="484"/>
    </location>
</feature>
<dbReference type="GO" id="GO:0005891">
    <property type="term" value="C:voltage-gated calcium channel complex"/>
    <property type="evidence" value="ECO:0007669"/>
    <property type="project" value="InterPro"/>
</dbReference>
<evidence type="ECO:0000313" key="15">
    <source>
        <dbReference type="EMBL" id="ABO95557.1"/>
    </source>
</evidence>
<proteinExistence type="inferred from homology"/>
<keyword evidence="7" id="KW-0406">Ion transport</keyword>
<evidence type="ECO:0000256" key="5">
    <source>
        <dbReference type="ARBA" id="ARBA00022882"/>
    </source>
</evidence>
<feature type="domain" description="Ion transport" evidence="14">
    <location>
        <begin position="330"/>
        <end position="597"/>
    </location>
</feature>
<dbReference type="Gene3D" id="1.20.120.350">
    <property type="entry name" value="Voltage-gated potassium channels. Chain C"/>
    <property type="match status" value="3"/>
</dbReference>
<dbReference type="PANTHER" id="PTHR10037:SF62">
    <property type="entry name" value="SODIUM CHANNEL PROTEIN 60E"/>
    <property type="match status" value="1"/>
</dbReference>
<keyword evidence="3 13" id="KW-0812">Transmembrane</keyword>
<dbReference type="AlphaFoldDB" id="A4RW52"/>
<evidence type="ECO:0000259" key="14">
    <source>
        <dbReference type="Pfam" id="PF00520"/>
    </source>
</evidence>
<feature type="transmembrane region" description="Helical" evidence="13">
    <location>
        <begin position="721"/>
        <end position="747"/>
    </location>
</feature>
<feature type="transmembrane region" description="Helical" evidence="13">
    <location>
        <begin position="768"/>
        <end position="793"/>
    </location>
</feature>
<dbReference type="GO" id="GO:0005248">
    <property type="term" value="F:voltage-gated sodium channel activity"/>
    <property type="evidence" value="ECO:0007669"/>
    <property type="project" value="TreeGrafter"/>
</dbReference>
<dbReference type="OrthoDB" id="541396at2759"/>
<feature type="transmembrane region" description="Helical" evidence="13">
    <location>
        <begin position="688"/>
        <end position="709"/>
    </location>
</feature>
<feature type="transmembrane region" description="Helical" evidence="13">
    <location>
        <begin position="370"/>
        <end position="391"/>
    </location>
</feature>
<reference evidence="15 16" key="1">
    <citation type="journal article" date="2007" name="Proc. Natl. Acad. Sci. U.S.A.">
        <title>The tiny eukaryote Ostreococcus provides genomic insights into the paradox of plankton speciation.</title>
        <authorList>
            <person name="Palenik B."/>
            <person name="Grimwood J."/>
            <person name="Aerts A."/>
            <person name="Rouze P."/>
            <person name="Salamov A."/>
            <person name="Putnam N."/>
            <person name="Dupont C."/>
            <person name="Jorgensen R."/>
            <person name="Derelle E."/>
            <person name="Rombauts S."/>
            <person name="Zhou K."/>
            <person name="Otillar R."/>
            <person name="Merchant S.S."/>
            <person name="Podell S."/>
            <person name="Gaasterland T."/>
            <person name="Napoli C."/>
            <person name="Gendler K."/>
            <person name="Manuell A."/>
            <person name="Tai V."/>
            <person name="Vallon O."/>
            <person name="Piganeau G."/>
            <person name="Jancek S."/>
            <person name="Heijde M."/>
            <person name="Jabbari K."/>
            <person name="Bowler C."/>
            <person name="Lohr M."/>
            <person name="Robbens S."/>
            <person name="Werner G."/>
            <person name="Dubchak I."/>
            <person name="Pazour G.J."/>
            <person name="Ren Q."/>
            <person name="Paulsen I."/>
            <person name="Delwiche C."/>
            <person name="Schmutz J."/>
            <person name="Rokhsar D."/>
            <person name="Van de Peer Y."/>
            <person name="Moreau H."/>
            <person name="Grigoriev I.V."/>
        </authorList>
    </citation>
    <scope>NUCLEOTIDE SEQUENCE [LARGE SCALE GENOMIC DNA]</scope>
    <source>
        <strain evidence="15 16">CCE9901</strain>
    </source>
</reference>
<feature type="transmembrane region" description="Helical" evidence="13">
    <location>
        <begin position="568"/>
        <end position="592"/>
    </location>
</feature>
<dbReference type="EMBL" id="CP000584">
    <property type="protein sequence ID" value="ABO95557.1"/>
    <property type="molecule type" value="Genomic_DNA"/>
</dbReference>
<feature type="domain" description="Ion transport" evidence="14">
    <location>
        <begin position="654"/>
        <end position="888"/>
    </location>
</feature>
<evidence type="ECO:0000256" key="10">
    <source>
        <dbReference type="ARBA" id="ARBA00023303"/>
    </source>
</evidence>
<evidence type="ECO:0000256" key="2">
    <source>
        <dbReference type="ARBA" id="ARBA00022448"/>
    </source>
</evidence>
<name>A4RW52_OSTLU</name>
<keyword evidence="9" id="KW-0325">Glycoprotein</keyword>
<evidence type="ECO:0000256" key="13">
    <source>
        <dbReference type="SAM" id="Phobius"/>
    </source>
</evidence>
<evidence type="ECO:0000256" key="11">
    <source>
        <dbReference type="RuleBase" id="RU003808"/>
    </source>
</evidence>
<dbReference type="GO" id="GO:0005245">
    <property type="term" value="F:voltage-gated calcium channel activity"/>
    <property type="evidence" value="ECO:0007669"/>
    <property type="project" value="InterPro"/>
</dbReference>
<evidence type="ECO:0000256" key="3">
    <source>
        <dbReference type="ARBA" id="ARBA00022692"/>
    </source>
</evidence>
<feature type="transmembrane region" description="Helical" evidence="13">
    <location>
        <begin position="323"/>
        <end position="350"/>
    </location>
</feature>